<evidence type="ECO:0000256" key="4">
    <source>
        <dbReference type="ARBA" id="ARBA00022989"/>
    </source>
</evidence>
<feature type="transmembrane region" description="Helical" evidence="7">
    <location>
        <begin position="342"/>
        <end position="363"/>
    </location>
</feature>
<sequence>MSDNAGYICAFVGALAHGSYGVPVKATKDVDVHPLILQSYKTAVLAFMSCVVIPLVTVWLEQGKEYDANNRLRFTPFGILSGFLWVTGGACGIYGIRKAGMAIAVGTWASLMVCVNFTWGILIFREPVHSFLESCMAFGLLLVGLVGMSKYSAKPSGDIKDETSKKSRPEDNGSEEEPLFNSTNSLEMEDGVRPASSSSSSNWGDVEMRNKSDGTSATNIGGSTRRLANRGPSNSSNVNYANGSSSNAIGEEESEDTSLAMGLFQKMNAVIYGDVDRHKKHANLNLIAIWYRFMALISTAFASLTPRQAGILMAATNGILGGCALVPLHYAKKEGFQGLTYIPSFGLGSFIANIVLWSLYFAWTYQQQRQQYHSQAPEKEVPRTSIWKSSVELMPSFYWAKLWKRGLLAGFLLSIGMICSILATGALGQGVGNSLVQLKILISGLWGIFYYKEIQNKRSIKFWFLSASICISGILGLTYQRLMATQDAAMSAAAALPLDIASLEVTVPPTEGMIITSPPLDSSAIMDTPVGDLPNFQVAEAALAAGNNN</sequence>
<comment type="similarity">
    <text evidence="2">Belongs to the TMEM144 family.</text>
</comment>
<feature type="transmembrane region" description="Helical" evidence="7">
    <location>
        <begin position="131"/>
        <end position="148"/>
    </location>
</feature>
<feature type="transmembrane region" description="Helical" evidence="7">
    <location>
        <begin position="463"/>
        <end position="482"/>
    </location>
</feature>
<feature type="transmembrane region" description="Helical" evidence="7">
    <location>
        <begin position="284"/>
        <end position="304"/>
    </location>
</feature>
<dbReference type="InterPro" id="IPR012435">
    <property type="entry name" value="TMEM144"/>
</dbReference>
<evidence type="ECO:0000256" key="7">
    <source>
        <dbReference type="SAM" id="Phobius"/>
    </source>
</evidence>
<dbReference type="PANTHER" id="PTHR16119">
    <property type="entry name" value="TRANSMEMBRANE PROTEIN 144"/>
    <property type="match status" value="1"/>
</dbReference>
<evidence type="ECO:0000256" key="3">
    <source>
        <dbReference type="ARBA" id="ARBA00022692"/>
    </source>
</evidence>
<feature type="compositionally biased region" description="Polar residues" evidence="6">
    <location>
        <begin position="231"/>
        <end position="248"/>
    </location>
</feature>
<comment type="subcellular location">
    <subcellularLocation>
        <location evidence="1">Membrane</location>
        <topology evidence="1">Multi-pass membrane protein</topology>
    </subcellularLocation>
</comment>
<feature type="transmembrane region" description="Helical" evidence="7">
    <location>
        <begin position="40"/>
        <end position="60"/>
    </location>
</feature>
<dbReference type="GO" id="GO:0016020">
    <property type="term" value="C:membrane"/>
    <property type="evidence" value="ECO:0007669"/>
    <property type="project" value="UniProtKB-SubCell"/>
</dbReference>
<feature type="transmembrane region" description="Helical" evidence="7">
    <location>
        <begin position="434"/>
        <end position="451"/>
    </location>
</feature>
<keyword evidence="9" id="KW-1185">Reference proteome</keyword>
<feature type="transmembrane region" description="Helical" evidence="7">
    <location>
        <begin position="407"/>
        <end position="428"/>
    </location>
</feature>
<feature type="compositionally biased region" description="Polar residues" evidence="6">
    <location>
        <begin position="213"/>
        <end position="222"/>
    </location>
</feature>
<organism evidence="8 9">
    <name type="scientific">Cylindrotheca closterium</name>
    <dbReference type="NCBI Taxonomy" id="2856"/>
    <lineage>
        <taxon>Eukaryota</taxon>
        <taxon>Sar</taxon>
        <taxon>Stramenopiles</taxon>
        <taxon>Ochrophyta</taxon>
        <taxon>Bacillariophyta</taxon>
        <taxon>Bacillariophyceae</taxon>
        <taxon>Bacillariophycidae</taxon>
        <taxon>Bacillariales</taxon>
        <taxon>Bacillariaceae</taxon>
        <taxon>Cylindrotheca</taxon>
    </lineage>
</organism>
<evidence type="ECO:0000313" key="9">
    <source>
        <dbReference type="Proteomes" id="UP001295423"/>
    </source>
</evidence>
<feature type="transmembrane region" description="Helical" evidence="7">
    <location>
        <begin position="311"/>
        <end position="330"/>
    </location>
</feature>
<evidence type="ECO:0000313" key="8">
    <source>
        <dbReference type="EMBL" id="CAJ1947201.1"/>
    </source>
</evidence>
<evidence type="ECO:0000256" key="5">
    <source>
        <dbReference type="ARBA" id="ARBA00023136"/>
    </source>
</evidence>
<dbReference type="AlphaFoldDB" id="A0AAD2FNF3"/>
<dbReference type="PANTHER" id="PTHR16119:SF17">
    <property type="entry name" value="TRANSMEMBRANE PROTEIN 144"/>
    <property type="match status" value="1"/>
</dbReference>
<feature type="region of interest" description="Disordered" evidence="6">
    <location>
        <begin position="153"/>
        <end position="252"/>
    </location>
</feature>
<evidence type="ECO:0000256" key="2">
    <source>
        <dbReference type="ARBA" id="ARBA00005731"/>
    </source>
</evidence>
<evidence type="ECO:0000256" key="6">
    <source>
        <dbReference type="SAM" id="MobiDB-lite"/>
    </source>
</evidence>
<keyword evidence="4 7" id="KW-1133">Transmembrane helix</keyword>
<gene>
    <name evidence="8" type="ORF">CYCCA115_LOCUS11028</name>
</gene>
<proteinExistence type="inferred from homology"/>
<dbReference type="Pfam" id="PF07857">
    <property type="entry name" value="TMEM144"/>
    <property type="match status" value="1"/>
</dbReference>
<comment type="caution">
    <text evidence="8">The sequence shown here is derived from an EMBL/GenBank/DDBJ whole genome shotgun (WGS) entry which is preliminary data.</text>
</comment>
<evidence type="ECO:0000256" key="1">
    <source>
        <dbReference type="ARBA" id="ARBA00004141"/>
    </source>
</evidence>
<keyword evidence="3 7" id="KW-0812">Transmembrane</keyword>
<protein>
    <submittedName>
        <fullName evidence="8">Uncharacterized protein</fullName>
    </submittedName>
</protein>
<feature type="transmembrane region" description="Helical" evidence="7">
    <location>
        <begin position="72"/>
        <end position="96"/>
    </location>
</feature>
<name>A0AAD2FNF3_9STRA</name>
<dbReference type="EMBL" id="CAKOGP040001725">
    <property type="protein sequence ID" value="CAJ1947201.1"/>
    <property type="molecule type" value="Genomic_DNA"/>
</dbReference>
<feature type="compositionally biased region" description="Basic and acidic residues" evidence="6">
    <location>
        <begin position="157"/>
        <end position="171"/>
    </location>
</feature>
<dbReference type="InterPro" id="IPR010651">
    <property type="entry name" value="Sugar_transport"/>
</dbReference>
<dbReference type="GO" id="GO:0015144">
    <property type="term" value="F:carbohydrate transmembrane transporter activity"/>
    <property type="evidence" value="ECO:0007669"/>
    <property type="project" value="InterPro"/>
</dbReference>
<reference evidence="8" key="1">
    <citation type="submission" date="2023-08" db="EMBL/GenBank/DDBJ databases">
        <authorList>
            <person name="Audoor S."/>
            <person name="Bilcke G."/>
        </authorList>
    </citation>
    <scope>NUCLEOTIDE SEQUENCE</scope>
</reference>
<dbReference type="Proteomes" id="UP001295423">
    <property type="component" value="Unassembled WGS sequence"/>
</dbReference>
<keyword evidence="5 7" id="KW-0472">Membrane</keyword>
<feature type="transmembrane region" description="Helical" evidence="7">
    <location>
        <begin position="102"/>
        <end position="124"/>
    </location>
</feature>
<accession>A0AAD2FNF3</accession>